<keyword evidence="10" id="KW-1185">Reference proteome</keyword>
<dbReference type="SUPFAM" id="SSF54495">
    <property type="entry name" value="UBC-like"/>
    <property type="match status" value="1"/>
</dbReference>
<proteinExistence type="predicted"/>
<keyword evidence="4" id="KW-0833">Ubl conjugation pathway</keyword>
<feature type="region of interest" description="Disordered" evidence="6">
    <location>
        <begin position="96"/>
        <end position="120"/>
    </location>
</feature>
<dbReference type="InterPro" id="IPR036047">
    <property type="entry name" value="F-box-like_dom_sf"/>
</dbReference>
<dbReference type="Proteomes" id="UP001154078">
    <property type="component" value="Chromosome 8"/>
</dbReference>
<dbReference type="InterPro" id="IPR001810">
    <property type="entry name" value="F-box_dom"/>
</dbReference>
<sequence length="405" mass="46500">MTEKYLKTIIDGVCKAAQDHNIGFCGDLEDTTTICNVHRTQNGSILNGHRTQTFNLLTNNCVACNGYYGPCFEDPLCSTCHAFLYPSALTTEVSSTVYGESDSDSGNEEPDDGQEGIRLASGSYHPTRTVFVQVETLTRELHRLSEFTPQLEQLNIELLPPEVLIIMFRYLDEISLWSIGQVCTRWREILFMCVKPERWRDYTRKRWPLLPISNPDQDWYELYSAMMLSSCCIKCIKEMSCIKVNTKWDANSWRNNRLMTEIRSMRNDPLDGIDAQNLDIACGHWQATIEGPVGSPYEGGLFFLYIEVPHSYPLNPPIVRFITKIFHPNISRHGDIGIDSILHNWSLALTINKLLISIQSLLTDPSCDVCMEPLIGQLYMRNRRLYEGYARLWTTKFAMHDMFPH</sequence>
<dbReference type="CDD" id="cd23826">
    <property type="entry name" value="UEV_Morgue-like"/>
    <property type="match status" value="1"/>
</dbReference>
<dbReference type="OrthoDB" id="9973183at2759"/>
<reference evidence="9" key="1">
    <citation type="submission" date="2021-12" db="EMBL/GenBank/DDBJ databases">
        <authorList>
            <person name="King R."/>
        </authorList>
    </citation>
    <scope>NUCLEOTIDE SEQUENCE</scope>
</reference>
<keyword evidence="5" id="KW-0067">ATP-binding</keyword>
<dbReference type="CDD" id="cd09917">
    <property type="entry name" value="F-box_SF"/>
    <property type="match status" value="1"/>
</dbReference>
<evidence type="ECO:0000256" key="4">
    <source>
        <dbReference type="ARBA" id="ARBA00022786"/>
    </source>
</evidence>
<name>A0A9P0FLX8_BRAAE</name>
<dbReference type="FunFam" id="1.20.1280.50:FF:000196">
    <property type="entry name" value="Uncharacterized protein"/>
    <property type="match status" value="1"/>
</dbReference>
<feature type="compositionally biased region" description="Acidic residues" evidence="6">
    <location>
        <begin position="101"/>
        <end position="114"/>
    </location>
</feature>
<gene>
    <name evidence="9" type="ORF">MELIAE_LOCUS11495</name>
</gene>
<dbReference type="AlphaFoldDB" id="A0A9P0FLX8"/>
<dbReference type="SMART" id="SM00212">
    <property type="entry name" value="UBCc"/>
    <property type="match status" value="1"/>
</dbReference>
<dbReference type="Pfam" id="PF12937">
    <property type="entry name" value="F-box-like"/>
    <property type="match status" value="1"/>
</dbReference>
<dbReference type="PROSITE" id="PS50127">
    <property type="entry name" value="UBC_2"/>
    <property type="match status" value="1"/>
</dbReference>
<keyword evidence="2" id="KW-0808">Transferase</keyword>
<dbReference type="PROSITE" id="PS50181">
    <property type="entry name" value="FBOX"/>
    <property type="match status" value="1"/>
</dbReference>
<evidence type="ECO:0000259" key="8">
    <source>
        <dbReference type="PROSITE" id="PS50181"/>
    </source>
</evidence>
<protein>
    <recommendedName>
        <fullName evidence="1">E2 ubiquitin-conjugating enzyme</fullName>
        <ecNumber evidence="1">2.3.2.23</ecNumber>
    </recommendedName>
</protein>
<evidence type="ECO:0000256" key="5">
    <source>
        <dbReference type="ARBA" id="ARBA00022840"/>
    </source>
</evidence>
<dbReference type="FunFam" id="3.10.110.10:FF:000060">
    <property type="entry name" value="Ubiquitin conjugating enzyme (UbcB)"/>
    <property type="match status" value="1"/>
</dbReference>
<keyword evidence="3" id="KW-0547">Nucleotide-binding</keyword>
<dbReference type="GO" id="GO:0005524">
    <property type="term" value="F:ATP binding"/>
    <property type="evidence" value="ECO:0007669"/>
    <property type="project" value="UniProtKB-KW"/>
</dbReference>
<evidence type="ECO:0000256" key="6">
    <source>
        <dbReference type="SAM" id="MobiDB-lite"/>
    </source>
</evidence>
<accession>A0A9P0FLX8</accession>
<feature type="domain" description="UBC core" evidence="7">
    <location>
        <begin position="253"/>
        <end position="399"/>
    </location>
</feature>
<dbReference type="Gene3D" id="3.10.110.10">
    <property type="entry name" value="Ubiquitin Conjugating Enzyme"/>
    <property type="match status" value="1"/>
</dbReference>
<feature type="domain" description="F-box" evidence="8">
    <location>
        <begin position="153"/>
        <end position="202"/>
    </location>
</feature>
<evidence type="ECO:0000313" key="10">
    <source>
        <dbReference type="Proteomes" id="UP001154078"/>
    </source>
</evidence>
<dbReference type="EMBL" id="OV121139">
    <property type="protein sequence ID" value="CAH0562367.1"/>
    <property type="molecule type" value="Genomic_DNA"/>
</dbReference>
<dbReference type="SUPFAM" id="SSF81383">
    <property type="entry name" value="F-box domain"/>
    <property type="match status" value="1"/>
</dbReference>
<evidence type="ECO:0000256" key="1">
    <source>
        <dbReference type="ARBA" id="ARBA00012486"/>
    </source>
</evidence>
<evidence type="ECO:0000256" key="3">
    <source>
        <dbReference type="ARBA" id="ARBA00022741"/>
    </source>
</evidence>
<dbReference type="InterPro" id="IPR016135">
    <property type="entry name" value="UBQ-conjugating_enzyme/RWD"/>
</dbReference>
<dbReference type="PANTHER" id="PTHR24068">
    <property type="entry name" value="UBIQUITIN-CONJUGATING ENZYME E2"/>
    <property type="match status" value="1"/>
</dbReference>
<dbReference type="Gene3D" id="1.20.1280.50">
    <property type="match status" value="1"/>
</dbReference>
<dbReference type="GO" id="GO:0061631">
    <property type="term" value="F:ubiquitin conjugating enzyme activity"/>
    <property type="evidence" value="ECO:0007669"/>
    <property type="project" value="UniProtKB-EC"/>
</dbReference>
<dbReference type="EC" id="2.3.2.23" evidence="1"/>
<dbReference type="InterPro" id="IPR000608">
    <property type="entry name" value="UBC"/>
</dbReference>
<dbReference type="Pfam" id="PF00179">
    <property type="entry name" value="UQ_con"/>
    <property type="match status" value="1"/>
</dbReference>
<evidence type="ECO:0000259" key="7">
    <source>
        <dbReference type="PROSITE" id="PS50127"/>
    </source>
</evidence>
<organism evidence="9 10">
    <name type="scientific">Brassicogethes aeneus</name>
    <name type="common">Rape pollen beetle</name>
    <name type="synonym">Meligethes aeneus</name>
    <dbReference type="NCBI Taxonomy" id="1431903"/>
    <lineage>
        <taxon>Eukaryota</taxon>
        <taxon>Metazoa</taxon>
        <taxon>Ecdysozoa</taxon>
        <taxon>Arthropoda</taxon>
        <taxon>Hexapoda</taxon>
        <taxon>Insecta</taxon>
        <taxon>Pterygota</taxon>
        <taxon>Neoptera</taxon>
        <taxon>Endopterygota</taxon>
        <taxon>Coleoptera</taxon>
        <taxon>Polyphaga</taxon>
        <taxon>Cucujiformia</taxon>
        <taxon>Nitidulidae</taxon>
        <taxon>Meligethinae</taxon>
        <taxon>Brassicogethes</taxon>
    </lineage>
</organism>
<evidence type="ECO:0000256" key="2">
    <source>
        <dbReference type="ARBA" id="ARBA00022679"/>
    </source>
</evidence>
<evidence type="ECO:0000313" key="9">
    <source>
        <dbReference type="EMBL" id="CAH0562367.1"/>
    </source>
</evidence>